<feature type="domain" description="tRNA-specific 2-thiouridylase MnmA-like C-terminal" evidence="16">
    <location>
        <begin position="289"/>
        <end position="363"/>
    </location>
</feature>
<dbReference type="GO" id="GO:0005737">
    <property type="term" value="C:cytoplasm"/>
    <property type="evidence" value="ECO:0007669"/>
    <property type="project" value="UniProtKB-SubCell"/>
</dbReference>
<keyword evidence="6 15" id="KW-0820">tRNA-binding</keyword>
<dbReference type="GO" id="GO:0002143">
    <property type="term" value="P:tRNA wobble position uridine thiolation"/>
    <property type="evidence" value="ECO:0007669"/>
    <property type="project" value="TreeGrafter"/>
</dbReference>
<comment type="function">
    <text evidence="14 15">Catalyzes the 2-thiolation of uridine at the wobble position (U34) of tRNA, leading to the formation of s(2)U34.</text>
</comment>
<comment type="subcellular location">
    <subcellularLocation>
        <location evidence="1 15">Cytoplasm</location>
    </subcellularLocation>
</comment>
<evidence type="ECO:0000256" key="8">
    <source>
        <dbReference type="ARBA" id="ARBA00022694"/>
    </source>
</evidence>
<dbReference type="PANTHER" id="PTHR11933:SF5">
    <property type="entry name" value="MITOCHONDRIAL TRNA-SPECIFIC 2-THIOURIDYLASE 1"/>
    <property type="match status" value="1"/>
</dbReference>
<feature type="site" description="Interaction with tRNA" evidence="15">
    <location>
        <position position="347"/>
    </location>
</feature>
<comment type="caution">
    <text evidence="18">The sequence shown here is derived from an EMBL/GenBank/DDBJ whole genome shotgun (WGS) entry which is preliminary data.</text>
</comment>
<dbReference type="AlphaFoldDB" id="A0A4Q0VL82"/>
<dbReference type="RefSeq" id="WP_129031834.1">
    <property type="nucleotide sequence ID" value="NZ_CP059603.1"/>
</dbReference>
<dbReference type="Proteomes" id="UP000290602">
    <property type="component" value="Unassembled WGS sequence"/>
</dbReference>
<evidence type="ECO:0000256" key="12">
    <source>
        <dbReference type="ARBA" id="ARBA00023157"/>
    </source>
</evidence>
<evidence type="ECO:0000256" key="15">
    <source>
        <dbReference type="HAMAP-Rule" id="MF_00144"/>
    </source>
</evidence>
<feature type="active site" description="Nucleophile" evidence="15">
    <location>
        <position position="103"/>
    </location>
</feature>
<dbReference type="FunFam" id="2.30.30.280:FF:000001">
    <property type="entry name" value="tRNA-specific 2-thiouridylase MnmA"/>
    <property type="match status" value="1"/>
</dbReference>
<dbReference type="GO" id="GO:0000049">
    <property type="term" value="F:tRNA binding"/>
    <property type="evidence" value="ECO:0007669"/>
    <property type="project" value="UniProtKB-KW"/>
</dbReference>
<name>A0A4Q0VL82_9LACO</name>
<dbReference type="HAMAP" id="MF_00144">
    <property type="entry name" value="tRNA_thiouridyl_MnmA"/>
    <property type="match status" value="1"/>
</dbReference>
<dbReference type="InterPro" id="IPR014729">
    <property type="entry name" value="Rossmann-like_a/b/a_fold"/>
</dbReference>
<keyword evidence="10 15" id="KW-0067">ATP-binding</keyword>
<evidence type="ECO:0000256" key="3">
    <source>
        <dbReference type="ARBA" id="ARBA00011949"/>
    </source>
</evidence>
<dbReference type="Gene3D" id="3.40.50.620">
    <property type="entry name" value="HUPs"/>
    <property type="match status" value="1"/>
</dbReference>
<feature type="binding site" evidence="15">
    <location>
        <position position="38"/>
    </location>
    <ligand>
        <name>ATP</name>
        <dbReference type="ChEBI" id="CHEBI:30616"/>
    </ligand>
</feature>
<dbReference type="GO" id="GO:0005524">
    <property type="term" value="F:ATP binding"/>
    <property type="evidence" value="ECO:0007669"/>
    <property type="project" value="UniProtKB-KW"/>
</dbReference>
<evidence type="ECO:0000256" key="2">
    <source>
        <dbReference type="ARBA" id="ARBA00006191"/>
    </source>
</evidence>
<dbReference type="OrthoDB" id="9800696at2"/>
<dbReference type="InterPro" id="IPR046884">
    <property type="entry name" value="MnmA-like_central"/>
</dbReference>
<keyword evidence="8 15" id="KW-0819">tRNA processing</keyword>
<dbReference type="FunFam" id="3.40.50.620:FF:000004">
    <property type="entry name" value="tRNA-specific 2-thiouridylase MnmA"/>
    <property type="match status" value="1"/>
</dbReference>
<dbReference type="SUPFAM" id="SSF52402">
    <property type="entry name" value="Adenine nucleotide alpha hydrolases-like"/>
    <property type="match status" value="1"/>
</dbReference>
<keyword evidence="9 15" id="KW-0547">Nucleotide-binding</keyword>
<evidence type="ECO:0000256" key="9">
    <source>
        <dbReference type="ARBA" id="ARBA00022741"/>
    </source>
</evidence>
<dbReference type="InterPro" id="IPR046885">
    <property type="entry name" value="MnmA-like_C"/>
</dbReference>
<comment type="caution">
    <text evidence="15">Lacks conserved residue(s) required for the propagation of feature annotation.</text>
</comment>
<dbReference type="Pfam" id="PF20259">
    <property type="entry name" value="tRNA_Me_trans_M"/>
    <property type="match status" value="1"/>
</dbReference>
<feature type="region of interest" description="Interaction with tRNA" evidence="15">
    <location>
        <begin position="150"/>
        <end position="152"/>
    </location>
</feature>
<dbReference type="Gene3D" id="2.30.30.280">
    <property type="entry name" value="Adenine nucleotide alpha hydrolases-like domains"/>
    <property type="match status" value="1"/>
</dbReference>
<dbReference type="CDD" id="cd01998">
    <property type="entry name" value="MnmA_TRMU-like"/>
    <property type="match status" value="1"/>
</dbReference>
<evidence type="ECO:0000256" key="4">
    <source>
        <dbReference type="ARBA" id="ARBA00013805"/>
    </source>
</evidence>
<dbReference type="Gene3D" id="2.40.30.10">
    <property type="entry name" value="Translation factors"/>
    <property type="match status" value="1"/>
</dbReference>
<dbReference type="FunFam" id="2.40.30.10:FF:000023">
    <property type="entry name" value="tRNA-specific 2-thiouridylase MnmA"/>
    <property type="match status" value="1"/>
</dbReference>
<organism evidence="18 19">
    <name type="scientific">Levilactobacillus suantsaii</name>
    <dbReference type="NCBI Taxonomy" id="2292255"/>
    <lineage>
        <taxon>Bacteria</taxon>
        <taxon>Bacillati</taxon>
        <taxon>Bacillota</taxon>
        <taxon>Bacilli</taxon>
        <taxon>Lactobacillales</taxon>
        <taxon>Lactobacillaceae</taxon>
        <taxon>Levilactobacillus</taxon>
    </lineage>
</organism>
<evidence type="ECO:0000256" key="14">
    <source>
        <dbReference type="ARBA" id="ARBA00056575"/>
    </source>
</evidence>
<dbReference type="Pfam" id="PF03054">
    <property type="entry name" value="tRNA_Me_trans"/>
    <property type="match status" value="1"/>
</dbReference>
<keyword evidence="5 15" id="KW-0963">Cytoplasm</keyword>
<evidence type="ECO:0000256" key="5">
    <source>
        <dbReference type="ARBA" id="ARBA00022490"/>
    </source>
</evidence>
<comment type="catalytic activity">
    <reaction evidence="13 15">
        <text>S-sulfanyl-L-cysteinyl-[protein] + uridine(34) in tRNA + AH2 + ATP = 2-thiouridine(34) in tRNA + L-cysteinyl-[protein] + A + AMP + diphosphate + H(+)</text>
        <dbReference type="Rhea" id="RHEA:47032"/>
        <dbReference type="Rhea" id="RHEA-COMP:10131"/>
        <dbReference type="Rhea" id="RHEA-COMP:11726"/>
        <dbReference type="Rhea" id="RHEA-COMP:11727"/>
        <dbReference type="Rhea" id="RHEA-COMP:11728"/>
        <dbReference type="ChEBI" id="CHEBI:13193"/>
        <dbReference type="ChEBI" id="CHEBI:15378"/>
        <dbReference type="ChEBI" id="CHEBI:17499"/>
        <dbReference type="ChEBI" id="CHEBI:29950"/>
        <dbReference type="ChEBI" id="CHEBI:30616"/>
        <dbReference type="ChEBI" id="CHEBI:33019"/>
        <dbReference type="ChEBI" id="CHEBI:61963"/>
        <dbReference type="ChEBI" id="CHEBI:65315"/>
        <dbReference type="ChEBI" id="CHEBI:87170"/>
        <dbReference type="ChEBI" id="CHEBI:456215"/>
        <dbReference type="EC" id="2.8.1.13"/>
    </reaction>
</comment>
<dbReference type="Pfam" id="PF20258">
    <property type="entry name" value="tRNA_Me_trans_C"/>
    <property type="match status" value="1"/>
</dbReference>
<evidence type="ECO:0000313" key="18">
    <source>
        <dbReference type="EMBL" id="RXI79239.1"/>
    </source>
</evidence>
<dbReference type="EC" id="2.8.1.13" evidence="3 15"/>
<dbReference type="NCBIfam" id="TIGR00420">
    <property type="entry name" value="trmU"/>
    <property type="match status" value="1"/>
</dbReference>
<dbReference type="NCBIfam" id="NF001138">
    <property type="entry name" value="PRK00143.1"/>
    <property type="match status" value="1"/>
</dbReference>
<feature type="region of interest" description="Interaction with tRNA" evidence="15">
    <location>
        <begin position="313"/>
        <end position="314"/>
    </location>
</feature>
<evidence type="ECO:0000259" key="17">
    <source>
        <dbReference type="Pfam" id="PF20259"/>
    </source>
</evidence>
<dbReference type="GO" id="GO:0103016">
    <property type="term" value="F:tRNA-uridine 2-sulfurtransferase activity"/>
    <property type="evidence" value="ECO:0007669"/>
    <property type="project" value="UniProtKB-EC"/>
</dbReference>
<accession>A0A4Q0VL82</accession>
<feature type="site" description="Interaction with tRNA" evidence="15">
    <location>
        <position position="128"/>
    </location>
</feature>
<keyword evidence="7 15" id="KW-0808">Transferase</keyword>
<feature type="binding site" evidence="15">
    <location>
        <begin position="12"/>
        <end position="19"/>
    </location>
    <ligand>
        <name>ATP</name>
        <dbReference type="ChEBI" id="CHEBI:30616"/>
    </ligand>
</feature>
<evidence type="ECO:0000256" key="1">
    <source>
        <dbReference type="ARBA" id="ARBA00004496"/>
    </source>
</evidence>
<protein>
    <recommendedName>
        <fullName evidence="4 15">tRNA-specific 2-thiouridylase MnmA</fullName>
        <ecNumber evidence="3 15">2.8.1.13</ecNumber>
    </recommendedName>
</protein>
<evidence type="ECO:0000256" key="7">
    <source>
        <dbReference type="ARBA" id="ARBA00022679"/>
    </source>
</evidence>
<feature type="active site" description="Cysteine persulfide intermediate" evidence="15">
    <location>
        <position position="201"/>
    </location>
</feature>
<evidence type="ECO:0000256" key="6">
    <source>
        <dbReference type="ARBA" id="ARBA00022555"/>
    </source>
</evidence>
<gene>
    <name evidence="15 18" type="primary">mnmA</name>
    <name evidence="18" type="ORF">DXH47_04145</name>
</gene>
<evidence type="ECO:0000259" key="16">
    <source>
        <dbReference type="Pfam" id="PF20258"/>
    </source>
</evidence>
<evidence type="ECO:0000313" key="19">
    <source>
        <dbReference type="Proteomes" id="UP000290602"/>
    </source>
</evidence>
<feature type="binding site" evidence="15">
    <location>
        <position position="127"/>
    </location>
    <ligand>
        <name>ATP</name>
        <dbReference type="ChEBI" id="CHEBI:30616"/>
    </ligand>
</feature>
<dbReference type="PANTHER" id="PTHR11933">
    <property type="entry name" value="TRNA 5-METHYLAMINOMETHYL-2-THIOURIDYLATE -METHYLTRANSFERASE"/>
    <property type="match status" value="1"/>
</dbReference>
<comment type="similarity">
    <text evidence="2 15">Belongs to the MnmA/TRMU family.</text>
</comment>
<feature type="domain" description="tRNA-specific 2-thiouridylase MnmA-like central" evidence="17">
    <location>
        <begin position="210"/>
        <end position="277"/>
    </location>
</feature>
<proteinExistence type="inferred from homology"/>
<keyword evidence="11 15" id="KW-0694">RNA-binding</keyword>
<feature type="region of interest" description="Interaction with target base in tRNA" evidence="15">
    <location>
        <begin position="98"/>
        <end position="100"/>
    </location>
</feature>
<keyword evidence="19" id="KW-1185">Reference proteome</keyword>
<keyword evidence="12" id="KW-1015">Disulfide bond</keyword>
<evidence type="ECO:0000256" key="11">
    <source>
        <dbReference type="ARBA" id="ARBA00022884"/>
    </source>
</evidence>
<dbReference type="InterPro" id="IPR004506">
    <property type="entry name" value="MnmA-like"/>
</dbReference>
<dbReference type="EMBL" id="QXIL01000005">
    <property type="protein sequence ID" value="RXI79239.1"/>
    <property type="molecule type" value="Genomic_DNA"/>
</dbReference>
<reference evidence="18 19" key="1">
    <citation type="submission" date="2018-08" db="EMBL/GenBank/DDBJ databases">
        <title>Lactobacillus suantsai sp. nov., isolated from traditional fermented suan-tsai in Taiwan.</title>
        <authorList>
            <person name="Huang C.-H."/>
        </authorList>
    </citation>
    <scope>NUCLEOTIDE SEQUENCE [LARGE SCALE GENOMIC DNA]</scope>
    <source>
        <strain evidence="18 19">BCRC 12945</strain>
    </source>
</reference>
<evidence type="ECO:0000256" key="13">
    <source>
        <dbReference type="ARBA" id="ARBA00051542"/>
    </source>
</evidence>
<sequence length="385" mass="42776">MQDNSQTRVVVGMSGGVDSSVVALRLKQQGYDVVGVFMKNWDDTDENGVCTATEDYKDVAKVAAKIGIPYYSVNFEKEYWDRVFTYFLDEYKKGRTPNPDVICNKEIKFKAFLDYALELGADYIATGHYAQLTRDADGHNHLLRAVDANKDQTYFLSQLSAEQLDRVMFPIGDLVKKTQVRQMAADAGLATAKKPDSMGICFIGEKGNFKDFLNHYLPAKPGKMMTVDGEVKGEHAGLMYYTIGQRRGLGIGGDGVDNQPWFVIGKDLSKNILYVGKGYHNPHLYATYLEASDIHWVNTIDRGQDFRCTAKFRYRQKDTGVTVHLSDDGQKVTVTFDEPARAITPGQAVVFYDGDECLGSAIIDAAYGETSINATHEGAGKLQLI</sequence>
<evidence type="ECO:0000256" key="10">
    <source>
        <dbReference type="ARBA" id="ARBA00022840"/>
    </source>
</evidence>
<dbReference type="InterPro" id="IPR023382">
    <property type="entry name" value="MnmA-like_central_sf"/>
</dbReference>